<name>A0A0P8A977_9EURY</name>
<dbReference type="Proteomes" id="UP000050360">
    <property type="component" value="Unassembled WGS sequence"/>
</dbReference>
<sequence>MGPYIDEDFADLIKQETEYEWDDLKKGLSRISDSSIDRDNGRTRALCK</sequence>
<protein>
    <submittedName>
        <fullName evidence="1">Uncharacterized protein</fullName>
    </submittedName>
</protein>
<evidence type="ECO:0000313" key="2">
    <source>
        <dbReference type="Proteomes" id="UP000050360"/>
    </source>
</evidence>
<organism evidence="1 2">
    <name type="scientific">Candidatus Methanoperedens nitratireducens</name>
    <dbReference type="NCBI Taxonomy" id="1392998"/>
    <lineage>
        <taxon>Archaea</taxon>
        <taxon>Methanobacteriati</taxon>
        <taxon>Methanobacteriota</taxon>
        <taxon>Stenosarchaea group</taxon>
        <taxon>Methanomicrobia</taxon>
        <taxon>Methanosarcinales</taxon>
        <taxon>ANME-2 cluster</taxon>
        <taxon>Candidatus Methanoperedentaceae</taxon>
        <taxon>Candidatus Methanoperedens</taxon>
    </lineage>
</organism>
<proteinExistence type="predicted"/>
<accession>A0A0P8A977</accession>
<comment type="caution">
    <text evidence="1">The sequence shown here is derived from an EMBL/GenBank/DDBJ whole genome shotgun (WGS) entry which is preliminary data.</text>
</comment>
<reference evidence="1 2" key="1">
    <citation type="submission" date="2015-09" db="EMBL/GenBank/DDBJ databases">
        <title>A metagenomics-based metabolic model of nitrate-dependent anaerobic oxidation of methane by Methanoperedens-like archaea.</title>
        <authorList>
            <person name="Arshad A."/>
            <person name="Speth D.R."/>
            <person name="De Graaf R.M."/>
            <person name="Op Den Camp H.J."/>
            <person name="Jetten M.S."/>
            <person name="Welte C.U."/>
        </authorList>
    </citation>
    <scope>NUCLEOTIDE SEQUENCE [LARGE SCALE GENOMIC DNA]</scope>
</reference>
<evidence type="ECO:0000313" key="1">
    <source>
        <dbReference type="EMBL" id="KPQ44841.1"/>
    </source>
</evidence>
<gene>
    <name evidence="1" type="ORF">MPEBLZ_00570</name>
</gene>
<dbReference type="EMBL" id="LKCM01000051">
    <property type="protein sequence ID" value="KPQ44841.1"/>
    <property type="molecule type" value="Genomic_DNA"/>
</dbReference>
<dbReference type="AlphaFoldDB" id="A0A0P8A977"/>